<dbReference type="RefSeq" id="WP_147101714.1">
    <property type="nucleotide sequence ID" value="NZ_VOOS01000005.1"/>
</dbReference>
<name>A0A5C6RPU4_9FLAO</name>
<evidence type="ECO:0000256" key="1">
    <source>
        <dbReference type="SAM" id="SignalP"/>
    </source>
</evidence>
<gene>
    <name evidence="2" type="ORF">FRY74_11380</name>
</gene>
<dbReference type="AlphaFoldDB" id="A0A5C6RPU4"/>
<dbReference type="OrthoDB" id="1495718at2"/>
<feature type="signal peptide" evidence="1">
    <location>
        <begin position="1"/>
        <end position="19"/>
    </location>
</feature>
<keyword evidence="1" id="KW-0732">Signal</keyword>
<keyword evidence="3" id="KW-1185">Reference proteome</keyword>
<dbReference type="Proteomes" id="UP000321721">
    <property type="component" value="Unassembled WGS sequence"/>
</dbReference>
<proteinExistence type="predicted"/>
<sequence length="319" mass="35697">MKKIILSLMLLVSTSIVFSQHTEGEKILKKQHADTIPDGWKTGGIISVNFTQVSLTNWAAGGNNSISLNAITSLYANLKKGNSTWDNTLDLGYGLLKQGDEGLRKTDDKIDFMSKYGKKARKHWYYAGLVNFKSQMAPGYNYPDDSTQISKFLAPGYLLGAIGMDYKPNDAFTLFISPFTTKMTFVNDKKLADDGRFGVDAAVYDDFGVLITEGKRFRAEYGGYLRAILNKDLMENIKLQTKLELFSNYTEDPDHIDVNWEVLIALKVNKFVSATISTQLIYDHDVDIAVDRNDDGLIDGVGPRTQFKEVLGIGLTYKF</sequence>
<accession>A0A5C6RPU4</accession>
<comment type="caution">
    <text evidence="2">The sequence shown here is derived from an EMBL/GenBank/DDBJ whole genome shotgun (WGS) entry which is preliminary data.</text>
</comment>
<dbReference type="Pfam" id="PF11276">
    <property type="entry name" value="DUF3078"/>
    <property type="match status" value="1"/>
</dbReference>
<feature type="chain" id="PRO_5022924948" evidence="1">
    <location>
        <begin position="20"/>
        <end position="319"/>
    </location>
</feature>
<protein>
    <submittedName>
        <fullName evidence="2">DUF3078 domain-containing protein</fullName>
    </submittedName>
</protein>
<dbReference type="EMBL" id="VOOS01000005">
    <property type="protein sequence ID" value="TXB64386.1"/>
    <property type="molecule type" value="Genomic_DNA"/>
</dbReference>
<organism evidence="2 3">
    <name type="scientific">Vicingus serpentipes</name>
    <dbReference type="NCBI Taxonomy" id="1926625"/>
    <lineage>
        <taxon>Bacteria</taxon>
        <taxon>Pseudomonadati</taxon>
        <taxon>Bacteroidota</taxon>
        <taxon>Flavobacteriia</taxon>
        <taxon>Flavobacteriales</taxon>
        <taxon>Vicingaceae</taxon>
        <taxon>Vicingus</taxon>
    </lineage>
</organism>
<evidence type="ECO:0000313" key="3">
    <source>
        <dbReference type="Proteomes" id="UP000321721"/>
    </source>
</evidence>
<evidence type="ECO:0000313" key="2">
    <source>
        <dbReference type="EMBL" id="TXB64386.1"/>
    </source>
</evidence>
<dbReference type="InterPro" id="IPR021428">
    <property type="entry name" value="DUF3078"/>
</dbReference>
<reference evidence="2 3" key="1">
    <citation type="submission" date="2019-08" db="EMBL/GenBank/DDBJ databases">
        <title>Genome of Vicingus serpentipes NCIMB 15042.</title>
        <authorList>
            <person name="Bowman J.P."/>
        </authorList>
    </citation>
    <scope>NUCLEOTIDE SEQUENCE [LARGE SCALE GENOMIC DNA]</scope>
    <source>
        <strain evidence="2 3">NCIMB 15042</strain>
    </source>
</reference>